<gene>
    <name evidence="5" type="primary">lepB</name>
    <name evidence="5" type="ORF">C1J01_37840</name>
</gene>
<evidence type="ECO:0000313" key="6">
    <source>
        <dbReference type="Proteomes" id="UP000249304"/>
    </source>
</evidence>
<dbReference type="PANTHER" id="PTHR43390:SF1">
    <property type="entry name" value="CHLOROPLAST PROCESSING PEPTIDASE"/>
    <property type="match status" value="1"/>
</dbReference>
<evidence type="ECO:0000256" key="1">
    <source>
        <dbReference type="ARBA" id="ARBA00004401"/>
    </source>
</evidence>
<dbReference type="PANTHER" id="PTHR43390">
    <property type="entry name" value="SIGNAL PEPTIDASE I"/>
    <property type="match status" value="1"/>
</dbReference>
<dbReference type="OrthoDB" id="3366698at2"/>
<reference evidence="5 6" key="1">
    <citation type="submission" date="2018-01" db="EMBL/GenBank/DDBJ databases">
        <title>Draft genome sequence of Nonomuraea sp. KC333.</title>
        <authorList>
            <person name="Sahin N."/>
            <person name="Saygin H."/>
            <person name="Ay H."/>
        </authorList>
    </citation>
    <scope>NUCLEOTIDE SEQUENCE [LARGE SCALE GENOMIC DNA]</scope>
    <source>
        <strain evidence="5 6">KC333</strain>
    </source>
</reference>
<dbReference type="PRINTS" id="PR00727">
    <property type="entry name" value="LEADERPTASE"/>
</dbReference>
<evidence type="ECO:0000256" key="3">
    <source>
        <dbReference type="RuleBase" id="RU362042"/>
    </source>
</evidence>
<dbReference type="Gene3D" id="2.10.109.10">
    <property type="entry name" value="Umud Fragment, subunit A"/>
    <property type="match status" value="1"/>
</dbReference>
<dbReference type="NCBIfam" id="TIGR02227">
    <property type="entry name" value="sigpep_I_bact"/>
    <property type="match status" value="1"/>
</dbReference>
<dbReference type="CDD" id="cd06530">
    <property type="entry name" value="S26_SPase_I"/>
    <property type="match status" value="1"/>
</dbReference>
<keyword evidence="6" id="KW-1185">Reference proteome</keyword>
<dbReference type="Pfam" id="PF10502">
    <property type="entry name" value="Peptidase_S26"/>
    <property type="match status" value="1"/>
</dbReference>
<comment type="subcellular location">
    <subcellularLocation>
        <location evidence="1">Cell membrane</location>
        <topology evidence="1">Single-pass type II membrane protein</topology>
    </subcellularLocation>
    <subcellularLocation>
        <location evidence="3">Membrane</location>
        <topology evidence="3">Single-pass type II membrane protein</topology>
    </subcellularLocation>
</comment>
<dbReference type="InterPro" id="IPR000223">
    <property type="entry name" value="Pept_S26A_signal_pept_1"/>
</dbReference>
<dbReference type="AlphaFoldDB" id="A0A2W2E6W8"/>
<keyword evidence="3" id="KW-0378">Hydrolase</keyword>
<keyword evidence="3" id="KW-0645">Protease</keyword>
<evidence type="ECO:0000259" key="4">
    <source>
        <dbReference type="Pfam" id="PF10502"/>
    </source>
</evidence>
<comment type="catalytic activity">
    <reaction evidence="3">
        <text>Cleavage of hydrophobic, N-terminal signal or leader sequences from secreted and periplasmic proteins.</text>
        <dbReference type="EC" id="3.4.21.89"/>
    </reaction>
</comment>
<dbReference type="Proteomes" id="UP000249304">
    <property type="component" value="Unassembled WGS sequence"/>
</dbReference>
<dbReference type="GO" id="GO:0004252">
    <property type="term" value="F:serine-type endopeptidase activity"/>
    <property type="evidence" value="ECO:0007669"/>
    <property type="project" value="InterPro"/>
</dbReference>
<sequence>MRRKHRDGAVIFAPHTSLVIRRTLAVPALVLLLAGCGLSSLVPFRRFTVPSESMQPTIMASAVIMVRTTDEYAPRRGDVIVFDAPAYWHDGRSGLSHVSRVIGVPGAEVECCDASGRLLVDGAPLEEPYLAESPASRLRFQIRVPQGRIWVMSDNRDVALDSRSHRGGGGDGTIAVSDVIGVVDLS</sequence>
<comment type="caution">
    <text evidence="5">The sequence shown here is derived from an EMBL/GenBank/DDBJ whole genome shotgun (WGS) entry which is preliminary data.</text>
</comment>
<evidence type="ECO:0000256" key="2">
    <source>
        <dbReference type="ARBA" id="ARBA00009370"/>
    </source>
</evidence>
<organism evidence="5 6">
    <name type="scientific">Nonomuraea aridisoli</name>
    <dbReference type="NCBI Taxonomy" id="2070368"/>
    <lineage>
        <taxon>Bacteria</taxon>
        <taxon>Bacillati</taxon>
        <taxon>Actinomycetota</taxon>
        <taxon>Actinomycetes</taxon>
        <taxon>Streptosporangiales</taxon>
        <taxon>Streptosporangiaceae</taxon>
        <taxon>Nonomuraea</taxon>
    </lineage>
</organism>
<accession>A0A2W2E6W8</accession>
<comment type="similarity">
    <text evidence="2 3">Belongs to the peptidase S26 family.</text>
</comment>
<dbReference type="InterPro" id="IPR036286">
    <property type="entry name" value="LexA/Signal_pep-like_sf"/>
</dbReference>
<name>A0A2W2E6W8_9ACTN</name>
<dbReference type="SUPFAM" id="SSF51306">
    <property type="entry name" value="LexA/Signal peptidase"/>
    <property type="match status" value="1"/>
</dbReference>
<feature type="domain" description="Peptidase S26" evidence="4">
    <location>
        <begin position="28"/>
        <end position="184"/>
    </location>
</feature>
<dbReference type="EMBL" id="POUD01000249">
    <property type="protein sequence ID" value="PZG09270.1"/>
    <property type="molecule type" value="Genomic_DNA"/>
</dbReference>
<evidence type="ECO:0000313" key="5">
    <source>
        <dbReference type="EMBL" id="PZG09270.1"/>
    </source>
</evidence>
<dbReference type="InterPro" id="IPR019533">
    <property type="entry name" value="Peptidase_S26"/>
</dbReference>
<dbReference type="GO" id="GO:0005886">
    <property type="term" value="C:plasma membrane"/>
    <property type="evidence" value="ECO:0007669"/>
    <property type="project" value="UniProtKB-SubCell"/>
</dbReference>
<protein>
    <recommendedName>
        <fullName evidence="3">Signal peptidase I</fullName>
        <ecNumber evidence="3">3.4.21.89</ecNumber>
    </recommendedName>
</protein>
<dbReference type="GO" id="GO:0009003">
    <property type="term" value="F:signal peptidase activity"/>
    <property type="evidence" value="ECO:0007669"/>
    <property type="project" value="UniProtKB-EC"/>
</dbReference>
<dbReference type="GO" id="GO:0006465">
    <property type="term" value="P:signal peptide processing"/>
    <property type="evidence" value="ECO:0007669"/>
    <property type="project" value="InterPro"/>
</dbReference>
<dbReference type="EC" id="3.4.21.89" evidence="3"/>
<proteinExistence type="inferred from homology"/>